<evidence type="ECO:0000256" key="1">
    <source>
        <dbReference type="SAM" id="MobiDB-lite"/>
    </source>
</evidence>
<accession>A0A4U0V783</accession>
<feature type="compositionally biased region" description="Basic and acidic residues" evidence="1">
    <location>
        <begin position="13"/>
        <end position="24"/>
    </location>
</feature>
<feature type="region of interest" description="Disordered" evidence="1">
    <location>
        <begin position="1"/>
        <end position="136"/>
    </location>
</feature>
<feature type="compositionally biased region" description="Polar residues" evidence="1">
    <location>
        <begin position="112"/>
        <end position="124"/>
    </location>
</feature>
<protein>
    <submittedName>
        <fullName evidence="2">Uncharacterized protein</fullName>
    </submittedName>
</protein>
<evidence type="ECO:0000313" key="3">
    <source>
        <dbReference type="Proteomes" id="UP000310066"/>
    </source>
</evidence>
<proteinExistence type="predicted"/>
<reference evidence="2 3" key="1">
    <citation type="submission" date="2017-03" db="EMBL/GenBank/DDBJ databases">
        <title>Genomes of endolithic fungi from Antarctica.</title>
        <authorList>
            <person name="Coleine C."/>
            <person name="Masonjones S."/>
            <person name="Stajich J.E."/>
        </authorList>
    </citation>
    <scope>NUCLEOTIDE SEQUENCE [LARGE SCALE GENOMIC DNA]</scope>
    <source>
        <strain evidence="2 3">CCFEE 5311</strain>
    </source>
</reference>
<comment type="caution">
    <text evidence="2">The sequence shown here is derived from an EMBL/GenBank/DDBJ whole genome shotgun (WGS) entry which is preliminary data.</text>
</comment>
<dbReference type="EMBL" id="NAJP01000014">
    <property type="protein sequence ID" value="TKA44668.1"/>
    <property type="molecule type" value="Genomic_DNA"/>
</dbReference>
<feature type="compositionally biased region" description="Polar residues" evidence="1">
    <location>
        <begin position="71"/>
        <end position="81"/>
    </location>
</feature>
<dbReference type="OrthoDB" id="5380370at2759"/>
<name>A0A4U0V783_9PEZI</name>
<dbReference type="Proteomes" id="UP000310066">
    <property type="component" value="Unassembled WGS sequence"/>
</dbReference>
<evidence type="ECO:0000313" key="2">
    <source>
        <dbReference type="EMBL" id="TKA44668.1"/>
    </source>
</evidence>
<organism evidence="2 3">
    <name type="scientific">Friedmanniomyces endolithicus</name>
    <dbReference type="NCBI Taxonomy" id="329885"/>
    <lineage>
        <taxon>Eukaryota</taxon>
        <taxon>Fungi</taxon>
        <taxon>Dikarya</taxon>
        <taxon>Ascomycota</taxon>
        <taxon>Pezizomycotina</taxon>
        <taxon>Dothideomycetes</taxon>
        <taxon>Dothideomycetidae</taxon>
        <taxon>Mycosphaerellales</taxon>
        <taxon>Teratosphaeriaceae</taxon>
        <taxon>Friedmanniomyces</taxon>
    </lineage>
</organism>
<gene>
    <name evidence="2" type="ORF">B0A54_04618</name>
</gene>
<dbReference type="AlphaFoldDB" id="A0A4U0V783"/>
<sequence>MLLPPESLSESTYFHDSEPHRQLRDYPISQHRFDEAIEFGSPSPEPQATEDSIPIQSTEPFDSTDEDESYLETNEPSTSLGHPSHHERKVAQSASFDSGIVLPLQTGERSRSSSNISGRETTLRLSRPRPELRTSEDKLYSWQRTQTSGVTVANSDPLALEPLCISEDSTGAHGAFAGRQQQYARPKGLGRVWKSFRGQ</sequence>